<comment type="caution">
    <text evidence="2">The sequence shown here is derived from an EMBL/GenBank/DDBJ whole genome shotgun (WGS) entry which is preliminary data.</text>
</comment>
<name>A0A5N5UL68_9EURY</name>
<sequence>MTLRKEPDSDWWVAKDEETDVASQGKSRAEALEMLDEAVALHHGEIGHEPTDEELRELGIDPETARTQSDELPDVLQ</sequence>
<evidence type="ECO:0000256" key="1">
    <source>
        <dbReference type="SAM" id="MobiDB-lite"/>
    </source>
</evidence>
<evidence type="ECO:0000313" key="2">
    <source>
        <dbReference type="EMBL" id="KAB7519573.1"/>
    </source>
</evidence>
<dbReference type="Pfam" id="PF24113">
    <property type="entry name" value="DUF7387"/>
    <property type="match status" value="1"/>
</dbReference>
<reference evidence="2 3" key="1">
    <citation type="submission" date="2019-10" db="EMBL/GenBank/DDBJ databases">
        <title>Unraveling microbial dark matter from salterns through culturing: the case of the genus Halosegnis.</title>
        <authorList>
            <person name="Duran-Viseras A."/>
            <person name="Andrei A.-S."/>
            <person name="Vera-Gargallo B."/>
            <person name="Ghai R."/>
            <person name="Sanchez-Porro C."/>
            <person name="Ventosa A."/>
        </authorList>
    </citation>
    <scope>NUCLEOTIDE SEQUENCE [LARGE SCALE GENOMIC DNA]</scope>
    <source>
        <strain evidence="2 3">F19-13</strain>
    </source>
</reference>
<dbReference type="AlphaFoldDB" id="A0A5N5UL68"/>
<dbReference type="Gene3D" id="3.30.160.250">
    <property type="match status" value="1"/>
</dbReference>
<dbReference type="InterPro" id="IPR055811">
    <property type="entry name" value="DUF7387"/>
</dbReference>
<dbReference type="EMBL" id="QMDY01000002">
    <property type="protein sequence ID" value="KAB7519573.1"/>
    <property type="molecule type" value="Genomic_DNA"/>
</dbReference>
<organism evidence="2 3">
    <name type="scientific">Halosegnis rubeus</name>
    <dbReference type="NCBI Taxonomy" id="2212850"/>
    <lineage>
        <taxon>Archaea</taxon>
        <taxon>Methanobacteriati</taxon>
        <taxon>Methanobacteriota</taxon>
        <taxon>Stenosarchaea group</taxon>
        <taxon>Halobacteria</taxon>
        <taxon>Halobacteriales</taxon>
        <taxon>Natronomonadaceae</taxon>
        <taxon>Halosegnis</taxon>
    </lineage>
</organism>
<accession>A0A5N5UL68</accession>
<dbReference type="InterPro" id="IPR035069">
    <property type="entry name" value="TTHA1013/TTHA0281-like"/>
</dbReference>
<dbReference type="Proteomes" id="UP000326207">
    <property type="component" value="Unassembled WGS sequence"/>
</dbReference>
<feature type="region of interest" description="Disordered" evidence="1">
    <location>
        <begin position="44"/>
        <end position="77"/>
    </location>
</feature>
<dbReference type="SUPFAM" id="SSF143100">
    <property type="entry name" value="TTHA1013/TTHA0281-like"/>
    <property type="match status" value="1"/>
</dbReference>
<dbReference type="RefSeq" id="WP_152156131.1">
    <property type="nucleotide sequence ID" value="NZ_QMDY01000002.1"/>
</dbReference>
<gene>
    <name evidence="2" type="ORF">DP108_05005</name>
</gene>
<protein>
    <submittedName>
        <fullName evidence="2">Type II toxin-antitoxin system HicB family antitoxin</fullName>
    </submittedName>
</protein>
<proteinExistence type="predicted"/>
<evidence type="ECO:0000313" key="3">
    <source>
        <dbReference type="Proteomes" id="UP000326207"/>
    </source>
</evidence>